<gene>
    <name evidence="2" type="ORF">H5993_07600</name>
</gene>
<reference evidence="2 3" key="1">
    <citation type="journal article" date="2021" name="Sci. Rep.">
        <title>The distribution of antibiotic resistance genes in chicken gut microbiota commensals.</title>
        <authorList>
            <person name="Juricova H."/>
            <person name="Matiasovicova J."/>
            <person name="Kubasova T."/>
            <person name="Cejkova D."/>
            <person name="Rychlik I."/>
        </authorList>
    </citation>
    <scope>NUCLEOTIDE SEQUENCE [LARGE SCALE GENOMIC DNA]</scope>
    <source>
        <strain evidence="2 3">An810</strain>
    </source>
</reference>
<evidence type="ECO:0000313" key="3">
    <source>
        <dbReference type="Proteomes" id="UP000776629"/>
    </source>
</evidence>
<protein>
    <submittedName>
        <fullName evidence="2">Toll/interleukin-1 receptor domain-containing protein</fullName>
    </submittedName>
</protein>
<dbReference type="Gene3D" id="3.40.50.10140">
    <property type="entry name" value="Toll/interleukin-1 receptor homology (TIR) domain"/>
    <property type="match status" value="1"/>
</dbReference>
<dbReference type="EMBL" id="JACJJQ010000039">
    <property type="protein sequence ID" value="MBM6754619.1"/>
    <property type="molecule type" value="Genomic_DNA"/>
</dbReference>
<feature type="domain" description="TIR" evidence="1">
    <location>
        <begin position="8"/>
        <end position="120"/>
    </location>
</feature>
<accession>A0ABS2EQ34</accession>
<dbReference type="Pfam" id="PF13676">
    <property type="entry name" value="TIR_2"/>
    <property type="match status" value="1"/>
</dbReference>
<sequence>MIKEKNSIFISYPWDSKDGEKFALWLYTFLTEKYDVRVYFDKASTYPGTNLNEFMTTAAKSKYVLCVCNDYYVDRMNVQSGVKFEVDELKKNNDANIIPLVEKDKMLPQPFENLKYVKVDMSNPTNPKNIEPYYEILNRIFPDKANHIYTEYDHQVSRIREITKIKHSIPFNPNSEGELSINLKINDGKAEIGKDKQKFILQWSECSLNTVYVYSDFVESFLFISKQKNIFDSTRMPIDLEENYFSYKRVNDIGVGYCFAFINSFNFILVGQILNISGDSIKFKYKVLQK</sequence>
<organism evidence="2 3">
    <name type="scientific">Limosilactobacillus alvi</name>
    <dbReference type="NCBI Taxonomy" id="990412"/>
    <lineage>
        <taxon>Bacteria</taxon>
        <taxon>Bacillati</taxon>
        <taxon>Bacillota</taxon>
        <taxon>Bacilli</taxon>
        <taxon>Lactobacillales</taxon>
        <taxon>Lactobacillaceae</taxon>
        <taxon>Limosilactobacillus</taxon>
    </lineage>
</organism>
<evidence type="ECO:0000259" key="1">
    <source>
        <dbReference type="Pfam" id="PF13676"/>
    </source>
</evidence>
<keyword evidence="3" id="KW-1185">Reference proteome</keyword>
<dbReference type="Proteomes" id="UP000776629">
    <property type="component" value="Unassembled WGS sequence"/>
</dbReference>
<dbReference type="RefSeq" id="WP_204776886.1">
    <property type="nucleotide sequence ID" value="NZ_JACJJQ010000039.1"/>
</dbReference>
<evidence type="ECO:0000313" key="2">
    <source>
        <dbReference type="EMBL" id="MBM6754619.1"/>
    </source>
</evidence>
<comment type="caution">
    <text evidence="2">The sequence shown here is derived from an EMBL/GenBank/DDBJ whole genome shotgun (WGS) entry which is preliminary data.</text>
</comment>
<name>A0ABS2EQ34_9LACO</name>
<keyword evidence="2" id="KW-0675">Receptor</keyword>
<dbReference type="InterPro" id="IPR000157">
    <property type="entry name" value="TIR_dom"/>
</dbReference>
<dbReference type="InterPro" id="IPR035897">
    <property type="entry name" value="Toll_tir_struct_dom_sf"/>
</dbReference>
<proteinExistence type="predicted"/>
<dbReference type="SUPFAM" id="SSF52200">
    <property type="entry name" value="Toll/Interleukin receptor TIR domain"/>
    <property type="match status" value="1"/>
</dbReference>